<reference evidence="5" key="1">
    <citation type="journal article" date="2019" name="Int. J. Syst. Evol. Microbiol.">
        <title>The Global Catalogue of Microorganisms (GCM) 10K type strain sequencing project: providing services to taxonomists for standard genome sequencing and annotation.</title>
        <authorList>
            <consortium name="The Broad Institute Genomics Platform"/>
            <consortium name="The Broad Institute Genome Sequencing Center for Infectious Disease"/>
            <person name="Wu L."/>
            <person name="Ma J."/>
        </authorList>
    </citation>
    <scope>NUCLEOTIDE SEQUENCE [LARGE SCALE GENOMIC DNA]</scope>
    <source>
        <strain evidence="5">CGMCC 4.1648</strain>
    </source>
</reference>
<dbReference type="InterPro" id="IPR008792">
    <property type="entry name" value="PQQD"/>
</dbReference>
<keyword evidence="5" id="KW-1185">Reference proteome</keyword>
<dbReference type="Gene3D" id="1.10.10.1150">
    <property type="entry name" value="Coenzyme PQQ synthesis protein D (PqqD)"/>
    <property type="match status" value="1"/>
</dbReference>
<evidence type="ECO:0000256" key="2">
    <source>
        <dbReference type="ARBA" id="ARBA00011741"/>
    </source>
</evidence>
<comment type="subunit">
    <text evidence="2">Monomer. Interacts with PqqE.</text>
</comment>
<gene>
    <name evidence="4" type="primary">pqqD</name>
    <name evidence="4" type="ORF">ACFPM3_16645</name>
</gene>
<dbReference type="RefSeq" id="WP_345687316.1">
    <property type="nucleotide sequence ID" value="NZ_BAABIT010000001.1"/>
</dbReference>
<proteinExistence type="predicted"/>
<organism evidence="4 5">
    <name type="scientific">Streptomyces coeruleoprunus</name>
    <dbReference type="NCBI Taxonomy" id="285563"/>
    <lineage>
        <taxon>Bacteria</taxon>
        <taxon>Bacillati</taxon>
        <taxon>Actinomycetota</taxon>
        <taxon>Actinomycetes</taxon>
        <taxon>Kitasatosporales</taxon>
        <taxon>Streptomycetaceae</taxon>
        <taxon>Streptomyces</taxon>
    </lineage>
</organism>
<name>A0ABV9XHY0_9ACTN</name>
<protein>
    <submittedName>
        <fullName evidence="4">Pyrroloquinoline quinone biosynthesis peptide chaperone PqqD</fullName>
    </submittedName>
</protein>
<evidence type="ECO:0000256" key="1">
    <source>
        <dbReference type="ARBA" id="ARBA00004886"/>
    </source>
</evidence>
<evidence type="ECO:0000313" key="5">
    <source>
        <dbReference type="Proteomes" id="UP001595829"/>
    </source>
</evidence>
<evidence type="ECO:0000313" key="4">
    <source>
        <dbReference type="EMBL" id="MFC5023770.1"/>
    </source>
</evidence>
<dbReference type="Proteomes" id="UP001595829">
    <property type="component" value="Unassembled WGS sequence"/>
</dbReference>
<dbReference type="NCBIfam" id="TIGR03859">
    <property type="entry name" value="PQQ_PqqD"/>
    <property type="match status" value="1"/>
</dbReference>
<dbReference type="EMBL" id="JBHSJD010000013">
    <property type="protein sequence ID" value="MFC5023770.1"/>
    <property type="molecule type" value="Genomic_DNA"/>
</dbReference>
<accession>A0ABV9XHY0</accession>
<evidence type="ECO:0000256" key="3">
    <source>
        <dbReference type="ARBA" id="ARBA00022905"/>
    </source>
</evidence>
<comment type="caution">
    <text evidence="4">The sequence shown here is derived from an EMBL/GenBank/DDBJ whole genome shotgun (WGS) entry which is preliminary data.</text>
</comment>
<dbReference type="InterPro" id="IPR041881">
    <property type="entry name" value="PqqD_sf"/>
</dbReference>
<sequence>MHPAPDDTWKPALSRSVRFRHGRARGADVLLRPERVEILHGHAGAVLKLCDGHRDVAAIVAALRALHPDAPVTEEVAAFLARLRAEGWLS</sequence>
<comment type="pathway">
    <text evidence="1">Cofactor biosynthesis; pyrroloquinoline quinone biosynthesis.</text>
</comment>
<keyword evidence="3" id="KW-0884">PQQ biosynthesis</keyword>
<dbReference type="Pfam" id="PF05402">
    <property type="entry name" value="PqqD"/>
    <property type="match status" value="1"/>
</dbReference>
<dbReference type="InterPro" id="IPR022479">
    <property type="entry name" value="PqqD_bac"/>
</dbReference>